<evidence type="ECO:0000313" key="2">
    <source>
        <dbReference type="EMBL" id="PPK86126.1"/>
    </source>
</evidence>
<dbReference type="RefSeq" id="WP_104420591.1">
    <property type="nucleotide sequence ID" value="NZ_PTJC01000006.1"/>
</dbReference>
<organism evidence="2 3">
    <name type="scientific">Neolewinella xylanilytica</name>
    <dbReference type="NCBI Taxonomy" id="1514080"/>
    <lineage>
        <taxon>Bacteria</taxon>
        <taxon>Pseudomonadati</taxon>
        <taxon>Bacteroidota</taxon>
        <taxon>Saprospiria</taxon>
        <taxon>Saprospirales</taxon>
        <taxon>Lewinellaceae</taxon>
        <taxon>Neolewinella</taxon>
    </lineage>
</organism>
<accession>A0A2S6I4L8</accession>
<dbReference type="Proteomes" id="UP000237662">
    <property type="component" value="Unassembled WGS sequence"/>
</dbReference>
<keyword evidence="1" id="KW-0802">TPR repeat</keyword>
<protein>
    <recommendedName>
        <fullName evidence="4">Tetratricopeptide repeat protein</fullName>
    </recommendedName>
</protein>
<dbReference type="OrthoDB" id="9814760at2"/>
<name>A0A2S6I4L8_9BACT</name>
<gene>
    <name evidence="2" type="ORF">CLV84_3045</name>
</gene>
<dbReference type="InterPro" id="IPR019734">
    <property type="entry name" value="TPR_rpt"/>
</dbReference>
<dbReference type="SUPFAM" id="SSF53474">
    <property type="entry name" value="alpha/beta-Hydrolases"/>
    <property type="match status" value="1"/>
</dbReference>
<evidence type="ECO:0000313" key="3">
    <source>
        <dbReference type="Proteomes" id="UP000237662"/>
    </source>
</evidence>
<dbReference type="InterPro" id="IPR029058">
    <property type="entry name" value="AB_hydrolase_fold"/>
</dbReference>
<reference evidence="2 3" key="1">
    <citation type="submission" date="2018-02" db="EMBL/GenBank/DDBJ databases">
        <title>Genomic Encyclopedia of Archaeal and Bacterial Type Strains, Phase II (KMG-II): from individual species to whole genera.</title>
        <authorList>
            <person name="Goeker M."/>
        </authorList>
    </citation>
    <scope>NUCLEOTIDE SEQUENCE [LARGE SCALE GENOMIC DNA]</scope>
    <source>
        <strain evidence="2 3">DSM 29526</strain>
    </source>
</reference>
<dbReference type="Gene3D" id="1.25.40.10">
    <property type="entry name" value="Tetratricopeptide repeat domain"/>
    <property type="match status" value="1"/>
</dbReference>
<dbReference type="PROSITE" id="PS50005">
    <property type="entry name" value="TPR"/>
    <property type="match status" value="1"/>
</dbReference>
<proteinExistence type="predicted"/>
<keyword evidence="3" id="KW-1185">Reference proteome</keyword>
<comment type="caution">
    <text evidence="2">The sequence shown here is derived from an EMBL/GenBank/DDBJ whole genome shotgun (WGS) entry which is preliminary data.</text>
</comment>
<feature type="repeat" description="TPR" evidence="1">
    <location>
        <begin position="386"/>
        <end position="419"/>
    </location>
</feature>
<dbReference type="AlphaFoldDB" id="A0A2S6I4L8"/>
<dbReference type="Gene3D" id="3.40.50.1820">
    <property type="entry name" value="alpha/beta hydrolase"/>
    <property type="match status" value="1"/>
</dbReference>
<evidence type="ECO:0000256" key="1">
    <source>
        <dbReference type="PROSITE-ProRule" id="PRU00339"/>
    </source>
</evidence>
<evidence type="ECO:0008006" key="4">
    <source>
        <dbReference type="Google" id="ProtNLM"/>
    </source>
</evidence>
<dbReference type="InterPro" id="IPR011990">
    <property type="entry name" value="TPR-like_helical_dom_sf"/>
</dbReference>
<sequence length="431" mass="48422">MHVGDYLSVLKDEEEWEELPTEYTLDWFYYPRNGVTERNATYPTRAFSRATPALGRFPVVLYAPSYQASSTENFMLGEYLASHGYLVLAAPSRGARNLRLTGGTSEDAGAQQRDLAYLFGMAAGLPQADPEHVYTIGFSFGGLSNVPFTMVNRFVDGVISLDGTIKYNPSVAAAVPGFDLARFRVPFVHFRQKPIPDTILVADGIDPGLAQRFTFLDSLRDVPAYEFEAPDLTHGQFASYGLLFAPRDERQDRPVERIHLGYAGLCEAVLTTLQYMATYARQQRWDDTVYVAKILETGHRLMNRSTVTSPAAKQGMADFFDHVRQRGYDQIDSVYSDFRRAHRAFAVPEGVLNTVGLQLGLSDDEAKQQAGTAVLDFAVERYPESANLHDSLATVYLHRGLRDRAIYHFERSLMLFPGNENAQRQLRKLEQ</sequence>
<dbReference type="SUPFAM" id="SSF48452">
    <property type="entry name" value="TPR-like"/>
    <property type="match status" value="1"/>
</dbReference>
<dbReference type="EMBL" id="PTJC01000006">
    <property type="protein sequence ID" value="PPK86126.1"/>
    <property type="molecule type" value="Genomic_DNA"/>
</dbReference>